<dbReference type="EMBL" id="CP116967">
    <property type="protein sequence ID" value="WNM59379.1"/>
    <property type="molecule type" value="Genomic_DNA"/>
</dbReference>
<dbReference type="Proteomes" id="UP001302719">
    <property type="component" value="Chromosome"/>
</dbReference>
<dbReference type="SUPFAM" id="SSF55874">
    <property type="entry name" value="ATPase domain of HSP90 chaperone/DNA topoisomerase II/histidine kinase"/>
    <property type="match status" value="1"/>
</dbReference>
<keyword evidence="7" id="KW-0902">Two-component regulatory system</keyword>
<gene>
    <name evidence="9" type="ORF">PP769_06345</name>
</gene>
<sequence length="428" mass="47815">MSESNRQVLSEFPLLRVGIVGLQERDLSPSCQRVLASRGSMLQITWLDYTSVHLSCLDSDNPFDLIFVDCRVKRRGEEIARDIKQTCDTAFILGLIHDDIFDGEGINEPAIDWLVNEHMAGVAIPWAIQEGLVRRRGLIEREQLRRQVEDASYKIEMADVASTVLHNVGNVLNSVNVAVHVVHELIHQSSVILVHRIAELLKRHDEDWEIFLTQDPKGKRIPPAIMKLGSHLIAEQQNVLKELEGLVRNIDHVKQIIISHQTMAKSRGTSEALSVVELLDQAVELSFQPGDAKWIRIQRDYQPVPAVVTDRHQLLQVLVNLLRNAKQAMQLKDGVDHQLTIRVEVRTDDEFSVVITIQDTGMGIAAEHLARMFTRGFTTKHDGNGIGLHSSMVKIHRMGGLLQAHSEGVGAGATLTLILPVEAEAGQT</sequence>
<evidence type="ECO:0000313" key="10">
    <source>
        <dbReference type="Proteomes" id="UP001302719"/>
    </source>
</evidence>
<dbReference type="RefSeq" id="WP_312646117.1">
    <property type="nucleotide sequence ID" value="NZ_CP116967.1"/>
</dbReference>
<name>A0AA96GC77_9BACT</name>
<keyword evidence="6 9" id="KW-0067">ATP-binding</keyword>
<evidence type="ECO:0000256" key="1">
    <source>
        <dbReference type="ARBA" id="ARBA00000085"/>
    </source>
</evidence>
<organism evidence="9 10">
    <name type="scientific">Candidatus Nitrospira allomarina</name>
    <dbReference type="NCBI Taxonomy" id="3020900"/>
    <lineage>
        <taxon>Bacteria</taxon>
        <taxon>Pseudomonadati</taxon>
        <taxon>Nitrospirota</taxon>
        <taxon>Nitrospiria</taxon>
        <taxon>Nitrospirales</taxon>
        <taxon>Nitrospiraceae</taxon>
        <taxon>Nitrospira</taxon>
    </lineage>
</organism>
<dbReference type="Gene3D" id="3.30.565.10">
    <property type="entry name" value="Histidine kinase-like ATPase, C-terminal domain"/>
    <property type="match status" value="1"/>
</dbReference>
<dbReference type="InterPro" id="IPR005467">
    <property type="entry name" value="His_kinase_dom"/>
</dbReference>
<evidence type="ECO:0000313" key="9">
    <source>
        <dbReference type="EMBL" id="WNM59379.1"/>
    </source>
</evidence>
<evidence type="ECO:0000259" key="8">
    <source>
        <dbReference type="PROSITE" id="PS50109"/>
    </source>
</evidence>
<proteinExistence type="predicted"/>
<keyword evidence="10" id="KW-1185">Reference proteome</keyword>
<accession>A0AA96GC77</accession>
<reference evidence="9 10" key="1">
    <citation type="submission" date="2023-01" db="EMBL/GenBank/DDBJ databases">
        <title>Cultivation and genomic characterization of new, ubiquitous marine nitrite-oxidizing bacteria from the Nitrospirales.</title>
        <authorList>
            <person name="Mueller A.J."/>
            <person name="Daebeler A."/>
            <person name="Herbold C.W."/>
            <person name="Kirkegaard R.H."/>
            <person name="Daims H."/>
        </authorList>
    </citation>
    <scope>NUCLEOTIDE SEQUENCE [LARGE SCALE GENOMIC DNA]</scope>
    <source>
        <strain evidence="9 10">VA</strain>
    </source>
</reference>
<dbReference type="GO" id="GO:0000160">
    <property type="term" value="P:phosphorelay signal transduction system"/>
    <property type="evidence" value="ECO:0007669"/>
    <property type="project" value="UniProtKB-KW"/>
</dbReference>
<dbReference type="InterPro" id="IPR004358">
    <property type="entry name" value="Sig_transdc_His_kin-like_C"/>
</dbReference>
<dbReference type="PANTHER" id="PTHR43065">
    <property type="entry name" value="SENSOR HISTIDINE KINASE"/>
    <property type="match status" value="1"/>
</dbReference>
<dbReference type="Pfam" id="PF02518">
    <property type="entry name" value="HATPase_c"/>
    <property type="match status" value="1"/>
</dbReference>
<keyword evidence="4" id="KW-0547">Nucleotide-binding</keyword>
<evidence type="ECO:0000256" key="5">
    <source>
        <dbReference type="ARBA" id="ARBA00022777"/>
    </source>
</evidence>
<keyword evidence="3" id="KW-0808">Transferase</keyword>
<protein>
    <recommendedName>
        <fullName evidence="2">histidine kinase</fullName>
        <ecNumber evidence="2">2.7.13.3</ecNumber>
    </recommendedName>
</protein>
<dbReference type="InterPro" id="IPR003594">
    <property type="entry name" value="HATPase_dom"/>
</dbReference>
<evidence type="ECO:0000256" key="6">
    <source>
        <dbReference type="ARBA" id="ARBA00022840"/>
    </source>
</evidence>
<dbReference type="GO" id="GO:0004673">
    <property type="term" value="F:protein histidine kinase activity"/>
    <property type="evidence" value="ECO:0007669"/>
    <property type="project" value="UniProtKB-EC"/>
</dbReference>
<dbReference type="SMART" id="SM00387">
    <property type="entry name" value="HATPase_c"/>
    <property type="match status" value="1"/>
</dbReference>
<keyword evidence="5" id="KW-0418">Kinase</keyword>
<evidence type="ECO:0000256" key="2">
    <source>
        <dbReference type="ARBA" id="ARBA00012438"/>
    </source>
</evidence>
<dbReference type="KEGG" id="nall:PP769_06345"/>
<dbReference type="PROSITE" id="PS50109">
    <property type="entry name" value="HIS_KIN"/>
    <property type="match status" value="1"/>
</dbReference>
<dbReference type="PRINTS" id="PR00344">
    <property type="entry name" value="BCTRLSENSOR"/>
</dbReference>
<feature type="domain" description="Histidine kinase" evidence="8">
    <location>
        <begin position="220"/>
        <end position="423"/>
    </location>
</feature>
<dbReference type="EC" id="2.7.13.3" evidence="2"/>
<dbReference type="InterPro" id="IPR036890">
    <property type="entry name" value="HATPase_C_sf"/>
</dbReference>
<evidence type="ECO:0000256" key="4">
    <source>
        <dbReference type="ARBA" id="ARBA00022741"/>
    </source>
</evidence>
<comment type="catalytic activity">
    <reaction evidence="1">
        <text>ATP + protein L-histidine = ADP + protein N-phospho-L-histidine.</text>
        <dbReference type="EC" id="2.7.13.3"/>
    </reaction>
</comment>
<dbReference type="PANTHER" id="PTHR43065:SF46">
    <property type="entry name" value="C4-DICARBOXYLATE TRANSPORT SENSOR PROTEIN DCTB"/>
    <property type="match status" value="1"/>
</dbReference>
<evidence type="ECO:0000256" key="7">
    <source>
        <dbReference type="ARBA" id="ARBA00023012"/>
    </source>
</evidence>
<dbReference type="AlphaFoldDB" id="A0AA96GC77"/>
<evidence type="ECO:0000256" key="3">
    <source>
        <dbReference type="ARBA" id="ARBA00022679"/>
    </source>
</evidence>
<dbReference type="GO" id="GO:0005524">
    <property type="term" value="F:ATP binding"/>
    <property type="evidence" value="ECO:0007669"/>
    <property type="project" value="UniProtKB-KW"/>
</dbReference>